<evidence type="ECO:0000313" key="2">
    <source>
        <dbReference type="EMBL" id="KAJ8429738.1"/>
    </source>
</evidence>
<keyword evidence="1" id="KW-0472">Membrane</keyword>
<protein>
    <submittedName>
        <fullName evidence="2">Uncharacterized protein</fullName>
    </submittedName>
</protein>
<dbReference type="EMBL" id="JAKOGI010000864">
    <property type="protein sequence ID" value="KAJ8429738.1"/>
    <property type="molecule type" value="Genomic_DNA"/>
</dbReference>
<dbReference type="OrthoDB" id="1749738at2759"/>
<keyword evidence="1" id="KW-1133">Transmembrane helix</keyword>
<evidence type="ECO:0000256" key="1">
    <source>
        <dbReference type="SAM" id="Phobius"/>
    </source>
</evidence>
<gene>
    <name evidence="2" type="ORF">Cgig2_023127</name>
</gene>
<proteinExistence type="predicted"/>
<comment type="caution">
    <text evidence="2">The sequence shown here is derived from an EMBL/GenBank/DDBJ whole genome shotgun (WGS) entry which is preliminary data.</text>
</comment>
<organism evidence="2 3">
    <name type="scientific">Carnegiea gigantea</name>
    <dbReference type="NCBI Taxonomy" id="171969"/>
    <lineage>
        <taxon>Eukaryota</taxon>
        <taxon>Viridiplantae</taxon>
        <taxon>Streptophyta</taxon>
        <taxon>Embryophyta</taxon>
        <taxon>Tracheophyta</taxon>
        <taxon>Spermatophyta</taxon>
        <taxon>Magnoliopsida</taxon>
        <taxon>eudicotyledons</taxon>
        <taxon>Gunneridae</taxon>
        <taxon>Pentapetalae</taxon>
        <taxon>Caryophyllales</taxon>
        <taxon>Cactineae</taxon>
        <taxon>Cactaceae</taxon>
        <taxon>Cactoideae</taxon>
        <taxon>Echinocereeae</taxon>
        <taxon>Carnegiea</taxon>
    </lineage>
</organism>
<name>A0A9Q1JRN9_9CARY</name>
<dbReference type="Proteomes" id="UP001153076">
    <property type="component" value="Unassembled WGS sequence"/>
</dbReference>
<keyword evidence="3" id="KW-1185">Reference proteome</keyword>
<evidence type="ECO:0000313" key="3">
    <source>
        <dbReference type="Proteomes" id="UP001153076"/>
    </source>
</evidence>
<feature type="transmembrane region" description="Helical" evidence="1">
    <location>
        <begin position="28"/>
        <end position="50"/>
    </location>
</feature>
<dbReference type="AlphaFoldDB" id="A0A9Q1JRN9"/>
<reference evidence="2" key="1">
    <citation type="submission" date="2022-04" db="EMBL/GenBank/DDBJ databases">
        <title>Carnegiea gigantea Genome sequencing and assembly v2.</title>
        <authorList>
            <person name="Copetti D."/>
            <person name="Sanderson M.J."/>
            <person name="Burquez A."/>
            <person name="Wojciechowski M.F."/>
        </authorList>
    </citation>
    <scope>NUCLEOTIDE SEQUENCE</scope>
    <source>
        <strain evidence="2">SGP5-SGP5p</strain>
        <tissue evidence="2">Aerial part</tissue>
    </source>
</reference>
<accession>A0A9Q1JRN9</accession>
<sequence length="200" mass="23597">MLLLKVFNQTQPSKVEEVKDFKQSMPKLIIRIISIFMIVKSIPCAAWRHIIVIYNFGTMCFKNKRCLYFKIYSEKISVTFSMAYNLFDHLNNFQEALLRILRVKYSARILLDPDNLGISKHDTRNPRAHRTFVHFFDNHEFFDAYLKMEAVVLKHYQHRTPMNYTPLTFNLGIPLSLERRIPTTISFPIKGTHIISNLPT</sequence>
<keyword evidence="1" id="KW-0812">Transmembrane</keyword>